<dbReference type="PROSITE" id="PS51257">
    <property type="entry name" value="PROKAR_LIPOPROTEIN"/>
    <property type="match status" value="1"/>
</dbReference>
<proteinExistence type="predicted"/>
<reference evidence="3 4" key="1">
    <citation type="submission" date="2017-01" db="EMBL/GenBank/DDBJ databases">
        <title>Novel large sulfur bacteria in the metagenomes of groundwater-fed chemosynthetic microbial mats in the Lake Huron basin.</title>
        <authorList>
            <person name="Sharrar A.M."/>
            <person name="Flood B.E."/>
            <person name="Bailey J.V."/>
            <person name="Jones D.S."/>
            <person name="Biddanda B."/>
            <person name="Ruberg S.A."/>
            <person name="Marcus D.N."/>
            <person name="Dick G.J."/>
        </authorList>
    </citation>
    <scope>NUCLEOTIDE SEQUENCE [LARGE SCALE GENOMIC DNA]</scope>
    <source>
        <strain evidence="3">A8</strain>
    </source>
</reference>
<feature type="domain" description="DUF5666" evidence="2">
    <location>
        <begin position="182"/>
        <end position="242"/>
    </location>
</feature>
<dbReference type="Pfam" id="PF18914">
    <property type="entry name" value="DUF5666"/>
    <property type="match status" value="4"/>
</dbReference>
<feature type="signal peptide" evidence="1">
    <location>
        <begin position="1"/>
        <end position="20"/>
    </location>
</feature>
<evidence type="ECO:0000256" key="1">
    <source>
        <dbReference type="SAM" id="SignalP"/>
    </source>
</evidence>
<evidence type="ECO:0000313" key="4">
    <source>
        <dbReference type="Proteomes" id="UP000192491"/>
    </source>
</evidence>
<organism evidence="3 4">
    <name type="scientific">Thiothrix lacustris</name>
    <dbReference type="NCBI Taxonomy" id="525917"/>
    <lineage>
        <taxon>Bacteria</taxon>
        <taxon>Pseudomonadati</taxon>
        <taxon>Pseudomonadota</taxon>
        <taxon>Gammaproteobacteria</taxon>
        <taxon>Thiotrichales</taxon>
        <taxon>Thiotrichaceae</taxon>
        <taxon>Thiothrix</taxon>
    </lineage>
</organism>
<comment type="caution">
    <text evidence="3">The sequence shown here is derived from an EMBL/GenBank/DDBJ whole genome shotgun (WGS) entry which is preliminary data.</text>
</comment>
<feature type="domain" description="DUF5666" evidence="2">
    <location>
        <begin position="259"/>
        <end position="317"/>
    </location>
</feature>
<accession>A0A1Y1QWP6</accession>
<feature type="chain" id="PRO_5012033470" description="DUF5666 domain-containing protein" evidence="1">
    <location>
        <begin position="21"/>
        <end position="324"/>
    </location>
</feature>
<dbReference type="InterPro" id="IPR043724">
    <property type="entry name" value="DUF5666"/>
</dbReference>
<evidence type="ECO:0000313" key="3">
    <source>
        <dbReference type="EMBL" id="OQX15630.1"/>
    </source>
</evidence>
<protein>
    <recommendedName>
        <fullName evidence="2">DUF5666 domain-containing protein</fullName>
    </recommendedName>
</protein>
<dbReference type="Proteomes" id="UP000192491">
    <property type="component" value="Unassembled WGS sequence"/>
</dbReference>
<feature type="domain" description="DUF5666" evidence="2">
    <location>
        <begin position="40"/>
        <end position="97"/>
    </location>
</feature>
<name>A0A1Y1QWP6_9GAMM</name>
<dbReference type="AlphaFoldDB" id="A0A1Y1QWP6"/>
<keyword evidence="1" id="KW-0732">Signal</keyword>
<evidence type="ECO:0000259" key="2">
    <source>
        <dbReference type="Pfam" id="PF18914"/>
    </source>
</evidence>
<sequence length="324" mass="33977">MTFKTGFATLLLGTLLVACGDSGFTQIATGGIGGTGISTGPITGFGSIVVNGVKYDIEQATLTRNGQLAAGQNEYRIGEYVTVKGQINADGVTGKASEVAFINELEGTVTHVSTDGVTVGIMGQVIRVNALTVFHGFTLLAELMTGNVVEVSGVRDGQDTLVATSMTLKQTNYLPGATLEVKGIIRQLDVLNKTFQMGGLSVNYSQAVLEDFGAVTLTNGQYVEVQTLQPLQGSQLQASTVELEDDHDRLEAGVEVELEGVVTRFVSTAEFTVNRQAVVTTAATEFEDGAAGALRLNALVEVDGQINAQGVLVAEEVSVKDFGF</sequence>
<feature type="domain" description="DUF5666" evidence="2">
    <location>
        <begin position="106"/>
        <end position="165"/>
    </location>
</feature>
<gene>
    <name evidence="3" type="ORF">BWK73_06320</name>
</gene>
<dbReference type="EMBL" id="MTEJ01000012">
    <property type="protein sequence ID" value="OQX15630.1"/>
    <property type="molecule type" value="Genomic_DNA"/>
</dbReference>